<evidence type="ECO:0000256" key="1">
    <source>
        <dbReference type="ARBA" id="ARBA00010736"/>
    </source>
</evidence>
<dbReference type="RefSeq" id="WP_378931067.1">
    <property type="nucleotide sequence ID" value="NZ_JBHLVO010000002.1"/>
</dbReference>
<gene>
    <name evidence="3" type="ORF">ACFFIX_04805</name>
</gene>
<dbReference type="PRINTS" id="PR00107">
    <property type="entry name" value="PHOSPHOCPHPR"/>
</dbReference>
<dbReference type="NCBIfam" id="TIGR01003">
    <property type="entry name" value="PTS_HPr_family"/>
    <property type="match status" value="1"/>
</dbReference>
<protein>
    <submittedName>
        <fullName evidence="3">HPr family phosphocarrier protein</fullName>
    </submittedName>
</protein>
<dbReference type="EMBL" id="JBHLVO010000002">
    <property type="protein sequence ID" value="MFC0270771.1"/>
    <property type="molecule type" value="Genomic_DNA"/>
</dbReference>
<accession>A0ABV6GBH4</accession>
<feature type="domain" description="HPr" evidence="2">
    <location>
        <begin position="1"/>
        <end position="86"/>
    </location>
</feature>
<sequence length="86" mass="9320">MIQQTLELNSKAGLLAIPVTQLVQVASRFNSDIFLTHNGRKVNVKSILGVLSLGIPSQAKITLEASGQDEEEALRQITKTLASFNN</sequence>
<proteinExistence type="inferred from homology"/>
<comment type="caution">
    <text evidence="3">The sequence shown here is derived from an EMBL/GenBank/DDBJ whole genome shotgun (WGS) entry which is preliminary data.</text>
</comment>
<evidence type="ECO:0000259" key="2">
    <source>
        <dbReference type="PROSITE" id="PS51350"/>
    </source>
</evidence>
<comment type="similarity">
    <text evidence="1">Belongs to the HPr family.</text>
</comment>
<dbReference type="SUPFAM" id="SSF55594">
    <property type="entry name" value="HPr-like"/>
    <property type="match status" value="1"/>
</dbReference>
<evidence type="ECO:0000313" key="4">
    <source>
        <dbReference type="Proteomes" id="UP001589854"/>
    </source>
</evidence>
<dbReference type="Pfam" id="PF00381">
    <property type="entry name" value="PTS-HPr"/>
    <property type="match status" value="1"/>
</dbReference>
<dbReference type="Proteomes" id="UP001589854">
    <property type="component" value="Unassembled WGS sequence"/>
</dbReference>
<dbReference type="InterPro" id="IPR002114">
    <property type="entry name" value="PTS_HPr_Ser_P_site"/>
</dbReference>
<name>A0ABV6GBH4_9BACI</name>
<dbReference type="PROSITE" id="PS00589">
    <property type="entry name" value="PTS_HPR_SER"/>
    <property type="match status" value="1"/>
</dbReference>
<evidence type="ECO:0000313" key="3">
    <source>
        <dbReference type="EMBL" id="MFC0270771.1"/>
    </source>
</evidence>
<dbReference type="PROSITE" id="PS51350">
    <property type="entry name" value="PTS_HPR_DOM"/>
    <property type="match status" value="1"/>
</dbReference>
<keyword evidence="4" id="KW-1185">Reference proteome</keyword>
<dbReference type="InterPro" id="IPR000032">
    <property type="entry name" value="HPr-like"/>
</dbReference>
<reference evidence="3 4" key="1">
    <citation type="submission" date="2024-09" db="EMBL/GenBank/DDBJ databases">
        <authorList>
            <person name="Sun Q."/>
            <person name="Mori K."/>
        </authorList>
    </citation>
    <scope>NUCLEOTIDE SEQUENCE [LARGE SCALE GENOMIC DNA]</scope>
    <source>
        <strain evidence="3 4">CCM 7228</strain>
    </source>
</reference>
<dbReference type="PANTHER" id="PTHR33705:SF5">
    <property type="entry name" value="HPR-LIKE PROTEIN CRH"/>
    <property type="match status" value="1"/>
</dbReference>
<organism evidence="3 4">
    <name type="scientific">Metabacillus herbersteinensis</name>
    <dbReference type="NCBI Taxonomy" id="283816"/>
    <lineage>
        <taxon>Bacteria</taxon>
        <taxon>Bacillati</taxon>
        <taxon>Bacillota</taxon>
        <taxon>Bacilli</taxon>
        <taxon>Bacillales</taxon>
        <taxon>Bacillaceae</taxon>
        <taxon>Metabacillus</taxon>
    </lineage>
</organism>
<dbReference type="Gene3D" id="3.30.1340.10">
    <property type="entry name" value="HPr-like"/>
    <property type="match status" value="1"/>
</dbReference>
<dbReference type="InterPro" id="IPR050399">
    <property type="entry name" value="HPr"/>
</dbReference>
<dbReference type="InterPro" id="IPR035895">
    <property type="entry name" value="HPr-like_sf"/>
</dbReference>
<dbReference type="PANTHER" id="PTHR33705">
    <property type="entry name" value="PHOSPHOCARRIER PROTEIN HPR"/>
    <property type="match status" value="1"/>
</dbReference>